<dbReference type="InterPro" id="IPR038371">
    <property type="entry name" value="Cu_polyphenol_OxRdtase_sf"/>
</dbReference>
<evidence type="ECO:0000256" key="6">
    <source>
        <dbReference type="ARBA" id="ARBA00022833"/>
    </source>
</evidence>
<dbReference type="GO" id="GO:0005507">
    <property type="term" value="F:copper ion binding"/>
    <property type="evidence" value="ECO:0007669"/>
    <property type="project" value="TreeGrafter"/>
</dbReference>
<evidence type="ECO:0000256" key="7">
    <source>
        <dbReference type="ARBA" id="ARBA00047989"/>
    </source>
</evidence>
<dbReference type="Proteomes" id="UP001056539">
    <property type="component" value="Chromosome"/>
</dbReference>
<dbReference type="RefSeq" id="WP_271434970.1">
    <property type="nucleotide sequence ID" value="NZ_CP073355.1"/>
</dbReference>
<dbReference type="Pfam" id="PF02578">
    <property type="entry name" value="Cu-oxidase_4"/>
    <property type="match status" value="1"/>
</dbReference>
<dbReference type="InterPro" id="IPR011324">
    <property type="entry name" value="Cytotoxic_necrot_fac-like_cat"/>
</dbReference>
<comment type="catalytic activity">
    <reaction evidence="8">
        <text>adenosine + phosphate = alpha-D-ribose 1-phosphate + adenine</text>
        <dbReference type="Rhea" id="RHEA:27642"/>
        <dbReference type="ChEBI" id="CHEBI:16335"/>
        <dbReference type="ChEBI" id="CHEBI:16708"/>
        <dbReference type="ChEBI" id="CHEBI:43474"/>
        <dbReference type="ChEBI" id="CHEBI:57720"/>
        <dbReference type="EC" id="2.4.2.1"/>
    </reaction>
    <physiologicalReaction direction="left-to-right" evidence="8">
        <dbReference type="Rhea" id="RHEA:27643"/>
    </physiologicalReaction>
</comment>
<dbReference type="SUPFAM" id="SSF64438">
    <property type="entry name" value="CNF1/YfiH-like putative cysteine hydrolases"/>
    <property type="match status" value="1"/>
</dbReference>
<reference evidence="10" key="1">
    <citation type="submission" date="2021-04" db="EMBL/GenBank/DDBJ databases">
        <authorList>
            <person name="Postec A."/>
        </authorList>
    </citation>
    <scope>NUCLEOTIDE SEQUENCE</scope>
    <source>
        <strain evidence="10">F1F22</strain>
    </source>
</reference>
<comment type="catalytic activity">
    <reaction evidence="7">
        <text>adenosine + H2O + H(+) = inosine + NH4(+)</text>
        <dbReference type="Rhea" id="RHEA:24408"/>
        <dbReference type="ChEBI" id="CHEBI:15377"/>
        <dbReference type="ChEBI" id="CHEBI:15378"/>
        <dbReference type="ChEBI" id="CHEBI:16335"/>
        <dbReference type="ChEBI" id="CHEBI:17596"/>
        <dbReference type="ChEBI" id="CHEBI:28938"/>
        <dbReference type="EC" id="3.5.4.4"/>
    </reaction>
    <physiologicalReaction direction="left-to-right" evidence="7">
        <dbReference type="Rhea" id="RHEA:24409"/>
    </physiologicalReaction>
</comment>
<evidence type="ECO:0000313" key="10">
    <source>
        <dbReference type="EMBL" id="URA09837.1"/>
    </source>
</evidence>
<dbReference type="CDD" id="cd16833">
    <property type="entry name" value="YfiH"/>
    <property type="match status" value="1"/>
</dbReference>
<keyword evidence="11" id="KW-1185">Reference proteome</keyword>
<reference evidence="10" key="2">
    <citation type="submission" date="2022-06" db="EMBL/GenBank/DDBJ databases">
        <title>Thermospira aquatica gen. nov., sp. nov.</title>
        <authorList>
            <person name="Ben Ali Gam Z."/>
            <person name="Labat M."/>
        </authorList>
    </citation>
    <scope>NUCLEOTIDE SEQUENCE</scope>
    <source>
        <strain evidence="10">F1F22</strain>
    </source>
</reference>
<keyword evidence="4" id="KW-0479">Metal-binding</keyword>
<keyword evidence="3" id="KW-0808">Transferase</keyword>
<evidence type="ECO:0000256" key="1">
    <source>
        <dbReference type="ARBA" id="ARBA00000553"/>
    </source>
</evidence>
<protein>
    <submittedName>
        <fullName evidence="10">Polyphenol oxidase family protein</fullName>
    </submittedName>
</protein>
<dbReference type="PANTHER" id="PTHR30616">
    <property type="entry name" value="UNCHARACTERIZED PROTEIN YFIH"/>
    <property type="match status" value="1"/>
</dbReference>
<dbReference type="AlphaFoldDB" id="A0AAX3BC46"/>
<proteinExistence type="inferred from homology"/>
<evidence type="ECO:0000256" key="5">
    <source>
        <dbReference type="ARBA" id="ARBA00022801"/>
    </source>
</evidence>
<dbReference type="GO" id="GO:0016787">
    <property type="term" value="F:hydrolase activity"/>
    <property type="evidence" value="ECO:0007669"/>
    <property type="project" value="UniProtKB-KW"/>
</dbReference>
<evidence type="ECO:0000313" key="11">
    <source>
        <dbReference type="Proteomes" id="UP001056539"/>
    </source>
</evidence>
<name>A0AAX3BC46_9SPIR</name>
<evidence type="ECO:0000256" key="2">
    <source>
        <dbReference type="ARBA" id="ARBA00007353"/>
    </source>
</evidence>
<dbReference type="EMBL" id="CP073355">
    <property type="protein sequence ID" value="URA09837.1"/>
    <property type="molecule type" value="Genomic_DNA"/>
</dbReference>
<gene>
    <name evidence="10" type="ORF">KDW03_10185</name>
</gene>
<evidence type="ECO:0000256" key="4">
    <source>
        <dbReference type="ARBA" id="ARBA00022723"/>
    </source>
</evidence>
<evidence type="ECO:0000256" key="8">
    <source>
        <dbReference type="ARBA" id="ARBA00048968"/>
    </source>
</evidence>
<comment type="catalytic activity">
    <reaction evidence="9">
        <text>S-methyl-5'-thioadenosine + phosphate = 5-(methylsulfanyl)-alpha-D-ribose 1-phosphate + adenine</text>
        <dbReference type="Rhea" id="RHEA:11852"/>
        <dbReference type="ChEBI" id="CHEBI:16708"/>
        <dbReference type="ChEBI" id="CHEBI:17509"/>
        <dbReference type="ChEBI" id="CHEBI:43474"/>
        <dbReference type="ChEBI" id="CHEBI:58533"/>
        <dbReference type="EC" id="2.4.2.28"/>
    </reaction>
    <physiologicalReaction direction="left-to-right" evidence="9">
        <dbReference type="Rhea" id="RHEA:11853"/>
    </physiologicalReaction>
</comment>
<dbReference type="KEGG" id="taqu:KDW03_10185"/>
<sequence>MTNHLFTLYHHKPLMGSTLRGASQYAYHTLEKEEDYPPVTSSRNELCQRLGFPHLVTLHQTHSSIVHRVSEENLWYFLQNPLIEGDGLWTTLPDILLGVFTADCLPLFFWSEDVVGIVHAGRRGIQKEIHKVFVEEVMKAGYDISRFQFLIGPHIRQCCYQVGEDVAQEFSFTYAIQKNNGWYLDLEKKVINDLQNMGVKRGESIPICTFCSDPSLWYSYRRGDRHCRHLHFIGQKKEKKN</sequence>
<organism evidence="10 11">
    <name type="scientific">Thermospira aquatica</name>
    <dbReference type="NCBI Taxonomy" id="2828656"/>
    <lineage>
        <taxon>Bacteria</taxon>
        <taxon>Pseudomonadati</taxon>
        <taxon>Spirochaetota</taxon>
        <taxon>Spirochaetia</taxon>
        <taxon>Brevinematales</taxon>
        <taxon>Thermospiraceae</taxon>
        <taxon>Thermospira</taxon>
    </lineage>
</organism>
<keyword evidence="5" id="KW-0378">Hydrolase</keyword>
<dbReference type="GO" id="GO:0017061">
    <property type="term" value="F:S-methyl-5-thioadenosine phosphorylase activity"/>
    <property type="evidence" value="ECO:0007669"/>
    <property type="project" value="UniProtKB-EC"/>
</dbReference>
<dbReference type="InterPro" id="IPR003730">
    <property type="entry name" value="Cu_polyphenol_OxRdtase"/>
</dbReference>
<dbReference type="Gene3D" id="3.60.140.10">
    <property type="entry name" value="CNF1/YfiH-like putative cysteine hydrolases"/>
    <property type="match status" value="1"/>
</dbReference>
<evidence type="ECO:0000256" key="3">
    <source>
        <dbReference type="ARBA" id="ARBA00022679"/>
    </source>
</evidence>
<comment type="similarity">
    <text evidence="2">Belongs to the purine nucleoside phosphorylase YfiH/LACC1 family.</text>
</comment>
<keyword evidence="6" id="KW-0862">Zinc</keyword>
<accession>A0AAX3BC46</accession>
<comment type="catalytic activity">
    <reaction evidence="1">
        <text>inosine + phosphate = alpha-D-ribose 1-phosphate + hypoxanthine</text>
        <dbReference type="Rhea" id="RHEA:27646"/>
        <dbReference type="ChEBI" id="CHEBI:17368"/>
        <dbReference type="ChEBI" id="CHEBI:17596"/>
        <dbReference type="ChEBI" id="CHEBI:43474"/>
        <dbReference type="ChEBI" id="CHEBI:57720"/>
        <dbReference type="EC" id="2.4.2.1"/>
    </reaction>
    <physiologicalReaction direction="left-to-right" evidence="1">
        <dbReference type="Rhea" id="RHEA:27647"/>
    </physiologicalReaction>
</comment>
<evidence type="ECO:0000256" key="9">
    <source>
        <dbReference type="ARBA" id="ARBA00049893"/>
    </source>
</evidence>
<dbReference type="PANTHER" id="PTHR30616:SF2">
    <property type="entry name" value="PURINE NUCLEOSIDE PHOSPHORYLASE LACC1"/>
    <property type="match status" value="1"/>
</dbReference>